<proteinExistence type="predicted"/>
<evidence type="ECO:0000256" key="1">
    <source>
        <dbReference type="SAM" id="MobiDB-lite"/>
    </source>
</evidence>
<sequence length="60" mass="6818">MGTRDLSVWGGVASMDSEDEEKKKTSTDINLWVFPPSKETRVICLLNSCLSPRDQTRMEQ</sequence>
<keyword evidence="3" id="KW-1185">Reference proteome</keyword>
<feature type="region of interest" description="Disordered" evidence="1">
    <location>
        <begin position="1"/>
        <end position="26"/>
    </location>
</feature>
<accession>A0A4Z2FL79</accession>
<dbReference type="EMBL" id="SRLO01001068">
    <property type="protein sequence ID" value="TNN41997.1"/>
    <property type="molecule type" value="Genomic_DNA"/>
</dbReference>
<gene>
    <name evidence="2" type="ORF">EYF80_047831</name>
</gene>
<comment type="caution">
    <text evidence="2">The sequence shown here is derived from an EMBL/GenBank/DDBJ whole genome shotgun (WGS) entry which is preliminary data.</text>
</comment>
<reference evidence="2 3" key="1">
    <citation type="submission" date="2019-03" db="EMBL/GenBank/DDBJ databases">
        <title>First draft genome of Liparis tanakae, snailfish: a comprehensive survey of snailfish specific genes.</title>
        <authorList>
            <person name="Kim W."/>
            <person name="Song I."/>
            <person name="Jeong J.-H."/>
            <person name="Kim D."/>
            <person name="Kim S."/>
            <person name="Ryu S."/>
            <person name="Song J.Y."/>
            <person name="Lee S.K."/>
        </authorList>
    </citation>
    <scope>NUCLEOTIDE SEQUENCE [LARGE SCALE GENOMIC DNA]</scope>
    <source>
        <tissue evidence="2">Muscle</tissue>
    </source>
</reference>
<dbReference type="Proteomes" id="UP000314294">
    <property type="component" value="Unassembled WGS sequence"/>
</dbReference>
<evidence type="ECO:0000313" key="3">
    <source>
        <dbReference type="Proteomes" id="UP000314294"/>
    </source>
</evidence>
<evidence type="ECO:0000313" key="2">
    <source>
        <dbReference type="EMBL" id="TNN41997.1"/>
    </source>
</evidence>
<organism evidence="2 3">
    <name type="scientific">Liparis tanakae</name>
    <name type="common">Tanaka's snailfish</name>
    <dbReference type="NCBI Taxonomy" id="230148"/>
    <lineage>
        <taxon>Eukaryota</taxon>
        <taxon>Metazoa</taxon>
        <taxon>Chordata</taxon>
        <taxon>Craniata</taxon>
        <taxon>Vertebrata</taxon>
        <taxon>Euteleostomi</taxon>
        <taxon>Actinopterygii</taxon>
        <taxon>Neopterygii</taxon>
        <taxon>Teleostei</taxon>
        <taxon>Neoteleostei</taxon>
        <taxon>Acanthomorphata</taxon>
        <taxon>Eupercaria</taxon>
        <taxon>Perciformes</taxon>
        <taxon>Cottioidei</taxon>
        <taxon>Cottales</taxon>
        <taxon>Liparidae</taxon>
        <taxon>Liparis</taxon>
    </lineage>
</organism>
<protein>
    <submittedName>
        <fullName evidence="2">Uncharacterized protein</fullName>
    </submittedName>
</protein>
<name>A0A4Z2FL79_9TELE</name>
<dbReference type="AlphaFoldDB" id="A0A4Z2FL79"/>